<dbReference type="Proteomes" id="UP000236161">
    <property type="component" value="Unassembled WGS sequence"/>
</dbReference>
<organism evidence="2 3">
    <name type="scientific">Apostasia shenzhenica</name>
    <dbReference type="NCBI Taxonomy" id="1088818"/>
    <lineage>
        <taxon>Eukaryota</taxon>
        <taxon>Viridiplantae</taxon>
        <taxon>Streptophyta</taxon>
        <taxon>Embryophyta</taxon>
        <taxon>Tracheophyta</taxon>
        <taxon>Spermatophyta</taxon>
        <taxon>Magnoliopsida</taxon>
        <taxon>Liliopsida</taxon>
        <taxon>Asparagales</taxon>
        <taxon>Orchidaceae</taxon>
        <taxon>Apostasioideae</taxon>
        <taxon>Apostasia</taxon>
    </lineage>
</organism>
<feature type="region of interest" description="Disordered" evidence="1">
    <location>
        <begin position="136"/>
        <end position="155"/>
    </location>
</feature>
<protein>
    <submittedName>
        <fullName evidence="2">Uncharacterized protein</fullName>
    </submittedName>
</protein>
<accession>A0A2H9ZT90</accession>
<feature type="compositionally biased region" description="Acidic residues" evidence="1">
    <location>
        <begin position="138"/>
        <end position="149"/>
    </location>
</feature>
<name>A0A2H9ZT90_9ASPA</name>
<reference evidence="2 3" key="1">
    <citation type="journal article" date="2017" name="Nature">
        <title>The Apostasia genome and the evolution of orchids.</title>
        <authorList>
            <person name="Zhang G.Q."/>
            <person name="Liu K.W."/>
            <person name="Li Z."/>
            <person name="Lohaus R."/>
            <person name="Hsiao Y.Y."/>
            <person name="Niu S.C."/>
            <person name="Wang J.Y."/>
            <person name="Lin Y.C."/>
            <person name="Xu Q."/>
            <person name="Chen L.J."/>
            <person name="Yoshida K."/>
            <person name="Fujiwara S."/>
            <person name="Wang Z.W."/>
            <person name="Zhang Y.Q."/>
            <person name="Mitsuda N."/>
            <person name="Wang M."/>
            <person name="Liu G.H."/>
            <person name="Pecoraro L."/>
            <person name="Huang H.X."/>
            <person name="Xiao X.J."/>
            <person name="Lin M."/>
            <person name="Wu X.Y."/>
            <person name="Wu W.L."/>
            <person name="Chen Y.Y."/>
            <person name="Chang S.B."/>
            <person name="Sakamoto S."/>
            <person name="Ohme-Takagi M."/>
            <person name="Yagi M."/>
            <person name="Zeng S.J."/>
            <person name="Shen C.Y."/>
            <person name="Yeh C.M."/>
            <person name="Luo Y.B."/>
            <person name="Tsai W.C."/>
            <person name="Van de Peer Y."/>
            <person name="Liu Z.J."/>
        </authorList>
    </citation>
    <scope>NUCLEOTIDE SEQUENCE [LARGE SCALE GENOMIC DNA]</scope>
    <source>
        <strain evidence="3">cv. Shenzhen</strain>
        <tissue evidence="2">Stem</tissue>
    </source>
</reference>
<evidence type="ECO:0000256" key="1">
    <source>
        <dbReference type="SAM" id="MobiDB-lite"/>
    </source>
</evidence>
<evidence type="ECO:0000313" key="3">
    <source>
        <dbReference type="Proteomes" id="UP000236161"/>
    </source>
</evidence>
<gene>
    <name evidence="2" type="ORF">AXF42_Ash012645</name>
</gene>
<keyword evidence="3" id="KW-1185">Reference proteome</keyword>
<dbReference type="AlphaFoldDB" id="A0A2H9ZT90"/>
<evidence type="ECO:0000313" key="2">
    <source>
        <dbReference type="EMBL" id="PKA46512.1"/>
    </source>
</evidence>
<proteinExistence type="predicted"/>
<sequence>MQGKVTCIYPSGQFSLNAIMEGLAVDPSKLERSVNRKGEGHVRRDLPPSVSLGAVGLRGLNLDDIHDTAVDHPTRSKQHVYIIEVRPGDTCPVLDLLLAVEQAQRDTAGSLCVWIVGRYHRPQRFRRCAYLRGGAEKVEEEEEEEEEEGTMGRCH</sequence>
<dbReference type="EMBL" id="KZ454132">
    <property type="protein sequence ID" value="PKA46512.1"/>
    <property type="molecule type" value="Genomic_DNA"/>
</dbReference>